<keyword evidence="3" id="KW-1185">Reference proteome</keyword>
<keyword evidence="1" id="KW-0175">Coiled coil</keyword>
<dbReference type="SUPFAM" id="SSF46966">
    <property type="entry name" value="Spectrin repeat"/>
    <property type="match status" value="1"/>
</dbReference>
<dbReference type="EMBL" id="CAKOFQ010007079">
    <property type="protein sequence ID" value="CAH1990098.1"/>
    <property type="molecule type" value="Genomic_DNA"/>
</dbReference>
<dbReference type="Gene3D" id="1.20.58.60">
    <property type="match status" value="1"/>
</dbReference>
<feature type="coiled-coil region" evidence="1">
    <location>
        <begin position="95"/>
        <end position="125"/>
    </location>
</feature>
<dbReference type="OrthoDB" id="6538186at2759"/>
<evidence type="ECO:0000313" key="2">
    <source>
        <dbReference type="EMBL" id="CAH1990098.1"/>
    </source>
</evidence>
<feature type="non-terminal residue" evidence="2">
    <location>
        <position position="1"/>
    </location>
</feature>
<reference evidence="2" key="1">
    <citation type="submission" date="2022-03" db="EMBL/GenBank/DDBJ databases">
        <authorList>
            <person name="Sayadi A."/>
        </authorList>
    </citation>
    <scope>NUCLEOTIDE SEQUENCE</scope>
</reference>
<gene>
    <name evidence="2" type="ORF">ACAOBT_LOCUS19461</name>
</gene>
<proteinExistence type="predicted"/>
<evidence type="ECO:0000313" key="3">
    <source>
        <dbReference type="Proteomes" id="UP001152888"/>
    </source>
</evidence>
<accession>A0A9P0L5P8</accession>
<protein>
    <recommendedName>
        <fullName evidence="4">Muscle-specific protein 300</fullName>
    </recommendedName>
</protein>
<name>A0A9P0L5P8_ACAOB</name>
<comment type="caution">
    <text evidence="2">The sequence shown here is derived from an EMBL/GenBank/DDBJ whole genome shotgun (WGS) entry which is preliminary data.</text>
</comment>
<evidence type="ECO:0008006" key="4">
    <source>
        <dbReference type="Google" id="ProtNLM"/>
    </source>
</evidence>
<evidence type="ECO:0000256" key="1">
    <source>
        <dbReference type="SAM" id="Coils"/>
    </source>
</evidence>
<organism evidence="2 3">
    <name type="scientific">Acanthoscelides obtectus</name>
    <name type="common">Bean weevil</name>
    <name type="synonym">Bruchus obtectus</name>
    <dbReference type="NCBI Taxonomy" id="200917"/>
    <lineage>
        <taxon>Eukaryota</taxon>
        <taxon>Metazoa</taxon>
        <taxon>Ecdysozoa</taxon>
        <taxon>Arthropoda</taxon>
        <taxon>Hexapoda</taxon>
        <taxon>Insecta</taxon>
        <taxon>Pterygota</taxon>
        <taxon>Neoptera</taxon>
        <taxon>Endopterygota</taxon>
        <taxon>Coleoptera</taxon>
        <taxon>Polyphaga</taxon>
        <taxon>Cucujiformia</taxon>
        <taxon>Chrysomeloidea</taxon>
        <taxon>Chrysomelidae</taxon>
        <taxon>Bruchinae</taxon>
        <taxon>Bruchini</taxon>
        <taxon>Acanthoscelides</taxon>
    </lineage>
</organism>
<dbReference type="AlphaFoldDB" id="A0A9P0L5P8"/>
<sequence length="154" mass="17777">QNQQLELDLLLERVNEITKQADERNRQKIKDQSDKVAAEWNSLVSNLEGRRDALTGLAQVWETFEARWQHFESSVSGIEERSKHLDYVVRNKEHVISTQNTIEELQSEANSLKASQNEVNQLSNTVLMFLRECSNTSATALSDKLELLNKSYER</sequence>
<dbReference type="Proteomes" id="UP001152888">
    <property type="component" value="Unassembled WGS sequence"/>
</dbReference>